<dbReference type="InterPro" id="IPR016064">
    <property type="entry name" value="NAD/diacylglycerol_kinase_sf"/>
</dbReference>
<dbReference type="Pfam" id="PF19279">
    <property type="entry name" value="YegS_C"/>
    <property type="match status" value="1"/>
</dbReference>
<dbReference type="PANTHER" id="PTHR12358">
    <property type="entry name" value="SPHINGOSINE KINASE"/>
    <property type="match status" value="1"/>
</dbReference>
<gene>
    <name evidence="10" type="ORF">ABID14_000721</name>
</gene>
<comment type="caution">
    <text evidence="10">The sequence shown here is derived from an EMBL/GenBank/DDBJ whole genome shotgun (WGS) entry which is preliminary data.</text>
</comment>
<dbReference type="RefSeq" id="WP_354367211.1">
    <property type="nucleotide sequence ID" value="NZ_JBEPMA010000003.1"/>
</dbReference>
<dbReference type="Gene3D" id="2.60.200.40">
    <property type="match status" value="1"/>
</dbReference>
<feature type="domain" description="DAGKc" evidence="9">
    <location>
        <begin position="1"/>
        <end position="121"/>
    </location>
</feature>
<keyword evidence="3" id="KW-0808">Transferase</keyword>
<evidence type="ECO:0000313" key="11">
    <source>
        <dbReference type="Proteomes" id="UP001549162"/>
    </source>
</evidence>
<dbReference type="Pfam" id="PF00781">
    <property type="entry name" value="DAGK_cat"/>
    <property type="match status" value="1"/>
</dbReference>
<dbReference type="InterPro" id="IPR001206">
    <property type="entry name" value="Diacylglycerol_kinase_cat_dom"/>
</dbReference>
<evidence type="ECO:0000256" key="3">
    <source>
        <dbReference type="ARBA" id="ARBA00022679"/>
    </source>
</evidence>
<comment type="cofactor">
    <cofactor evidence="1">
        <name>Mg(2+)</name>
        <dbReference type="ChEBI" id="CHEBI:18420"/>
    </cofactor>
</comment>
<evidence type="ECO:0000259" key="9">
    <source>
        <dbReference type="PROSITE" id="PS50146"/>
    </source>
</evidence>
<keyword evidence="7" id="KW-0444">Lipid biosynthesis</keyword>
<evidence type="ECO:0000256" key="6">
    <source>
        <dbReference type="ARBA" id="ARBA00022840"/>
    </source>
</evidence>
<keyword evidence="5 10" id="KW-0418">Kinase</keyword>
<keyword evidence="7" id="KW-0594">Phospholipid biosynthesis</keyword>
<proteinExistence type="inferred from homology"/>
<dbReference type="GO" id="GO:0016301">
    <property type="term" value="F:kinase activity"/>
    <property type="evidence" value="ECO:0007669"/>
    <property type="project" value="UniProtKB-KW"/>
</dbReference>
<evidence type="ECO:0000256" key="5">
    <source>
        <dbReference type="ARBA" id="ARBA00022777"/>
    </source>
</evidence>
<reference evidence="10 11" key="1">
    <citation type="submission" date="2024-06" db="EMBL/GenBank/DDBJ databases">
        <title>Genomic Encyclopedia of Type Strains, Phase IV (KMG-IV): sequencing the most valuable type-strain genomes for metagenomic binning, comparative biology and taxonomic classification.</title>
        <authorList>
            <person name="Goeker M."/>
        </authorList>
    </citation>
    <scope>NUCLEOTIDE SEQUENCE [LARGE SCALE GENOMIC DNA]</scope>
    <source>
        <strain evidence="10 11">DSM 21460</strain>
    </source>
</reference>
<evidence type="ECO:0000313" key="10">
    <source>
        <dbReference type="EMBL" id="MET3617093.1"/>
    </source>
</evidence>
<dbReference type="Proteomes" id="UP001549162">
    <property type="component" value="Unassembled WGS sequence"/>
</dbReference>
<keyword evidence="7" id="KW-0443">Lipid metabolism</keyword>
<dbReference type="PANTHER" id="PTHR12358:SF54">
    <property type="entry name" value="SPHINGOSINE KINASE RELATED PROTEIN"/>
    <property type="match status" value="1"/>
</dbReference>
<sequence length="290" mass="32993">MDNLIVISSKSGRGRYKKLEEELLKVYKPENIKITENSEDIKNFAKDFIKRGEGVFLLCGGDGSLAEAAEVLRGTNTAMGLIPFGTGNDFSKNFNYNNFRVKDTLVPTIKPIDLIEVNGKICVNVLSLGFDTNVLVHAYDLKKKYPFLGKSTFLYGVIKSLMNIEYTNLEIKLVDNLNREIKIEDEFLISALCNGSYYGSGFQPAPFAKLDDGLLNLVTAPRFKLKDIIPLLYSYRKGTHLKDEKIKEFLVKSGEIKSDKEFIYNIDGEIYKTKELKFKVLEKNLKWAYF</sequence>
<name>A0ABV2J8M2_9FIRM</name>
<keyword evidence="8" id="KW-1208">Phospholipid metabolism</keyword>
<organism evidence="10 11">
    <name type="scientific">Peptoniphilus olsenii</name>
    <dbReference type="NCBI Taxonomy" id="411570"/>
    <lineage>
        <taxon>Bacteria</taxon>
        <taxon>Bacillati</taxon>
        <taxon>Bacillota</taxon>
        <taxon>Tissierellia</taxon>
        <taxon>Tissierellales</taxon>
        <taxon>Peptoniphilaceae</taxon>
        <taxon>Peptoniphilus</taxon>
    </lineage>
</organism>
<dbReference type="SUPFAM" id="SSF111331">
    <property type="entry name" value="NAD kinase/diacylglycerol kinase-like"/>
    <property type="match status" value="1"/>
</dbReference>
<dbReference type="InterPro" id="IPR045540">
    <property type="entry name" value="YegS/DAGK_C"/>
</dbReference>
<comment type="similarity">
    <text evidence="2">Belongs to the diacylglycerol/lipid kinase family.</text>
</comment>
<evidence type="ECO:0000256" key="1">
    <source>
        <dbReference type="ARBA" id="ARBA00001946"/>
    </source>
</evidence>
<dbReference type="EMBL" id="JBEPMA010000003">
    <property type="protein sequence ID" value="MET3617093.1"/>
    <property type="molecule type" value="Genomic_DNA"/>
</dbReference>
<evidence type="ECO:0000256" key="7">
    <source>
        <dbReference type="ARBA" id="ARBA00023209"/>
    </source>
</evidence>
<dbReference type="PROSITE" id="PS50146">
    <property type="entry name" value="DAGK"/>
    <property type="match status" value="1"/>
</dbReference>
<dbReference type="InterPro" id="IPR017438">
    <property type="entry name" value="ATP-NAD_kinase_N"/>
</dbReference>
<keyword evidence="6" id="KW-0067">ATP-binding</keyword>
<keyword evidence="11" id="KW-1185">Reference proteome</keyword>
<keyword evidence="4" id="KW-0547">Nucleotide-binding</keyword>
<protein>
    <submittedName>
        <fullName evidence="10">Diacylglycerol kinase family enzyme</fullName>
    </submittedName>
</protein>
<evidence type="ECO:0000256" key="4">
    <source>
        <dbReference type="ARBA" id="ARBA00022741"/>
    </source>
</evidence>
<evidence type="ECO:0000256" key="2">
    <source>
        <dbReference type="ARBA" id="ARBA00005983"/>
    </source>
</evidence>
<accession>A0ABV2J8M2</accession>
<dbReference type="InterPro" id="IPR050187">
    <property type="entry name" value="Lipid_Phosphate_FormReg"/>
</dbReference>
<evidence type="ECO:0000256" key="8">
    <source>
        <dbReference type="ARBA" id="ARBA00023264"/>
    </source>
</evidence>
<dbReference type="Gene3D" id="3.40.50.10330">
    <property type="entry name" value="Probable inorganic polyphosphate/atp-NAD kinase, domain 1"/>
    <property type="match status" value="1"/>
</dbReference>